<evidence type="ECO:0008006" key="3">
    <source>
        <dbReference type="Google" id="ProtNLM"/>
    </source>
</evidence>
<dbReference type="RefSeq" id="WP_144890168.1">
    <property type="nucleotide sequence ID" value="NZ_VLKO01000003.1"/>
</dbReference>
<sequence length="201" mass="23414">MKYSSFVFLMLVLLVSSCKDEVDNRVLENKKEVQKQEVILKNIQKNWNFYDTPLTEASEKSLSSWNEFRLFLDELSQKPKNTANAYQRKAKALSKKAIALQDRIPFEFDKPQIKSRIATLITKVRMLDLFIHLDQIPDKKVVLLISEINLELVSLQRQMDKIVEKSKIPLEEGESELRRMLDSTRAIPNTPIIDPNIPRVE</sequence>
<evidence type="ECO:0000313" key="1">
    <source>
        <dbReference type="EMBL" id="TWI01301.1"/>
    </source>
</evidence>
<protein>
    <recommendedName>
        <fullName evidence="3">Lipoprotein</fullName>
    </recommendedName>
</protein>
<reference evidence="1 2" key="1">
    <citation type="journal article" date="2015" name="Stand. Genomic Sci.">
        <title>Genomic Encyclopedia of Bacterial and Archaeal Type Strains, Phase III: the genomes of soil and plant-associated and newly described type strains.</title>
        <authorList>
            <person name="Whitman W.B."/>
            <person name="Woyke T."/>
            <person name="Klenk H.P."/>
            <person name="Zhou Y."/>
            <person name="Lilburn T.G."/>
            <person name="Beck B.J."/>
            <person name="De Vos P."/>
            <person name="Vandamme P."/>
            <person name="Eisen J.A."/>
            <person name="Garrity G."/>
            <person name="Hugenholtz P."/>
            <person name="Kyrpides N.C."/>
        </authorList>
    </citation>
    <scope>NUCLEOTIDE SEQUENCE [LARGE SCALE GENOMIC DNA]</scope>
    <source>
        <strain evidence="1 2">CGMCC 1.6847</strain>
    </source>
</reference>
<dbReference type="EMBL" id="VLKO01000003">
    <property type="protein sequence ID" value="TWI01301.1"/>
    <property type="molecule type" value="Genomic_DNA"/>
</dbReference>
<comment type="caution">
    <text evidence="1">The sequence shown here is derived from an EMBL/GenBank/DDBJ whole genome shotgun (WGS) entry which is preliminary data.</text>
</comment>
<dbReference type="PROSITE" id="PS51257">
    <property type="entry name" value="PROKAR_LIPOPROTEIN"/>
    <property type="match status" value="1"/>
</dbReference>
<evidence type="ECO:0000313" key="2">
    <source>
        <dbReference type="Proteomes" id="UP000317519"/>
    </source>
</evidence>
<keyword evidence="2" id="KW-1185">Reference proteome</keyword>
<accession>A0ABY3FMM7</accession>
<dbReference type="Proteomes" id="UP000317519">
    <property type="component" value="Unassembled WGS sequence"/>
</dbReference>
<gene>
    <name evidence="1" type="ORF">IQ05_00877</name>
</gene>
<organism evidence="1 2">
    <name type="scientific">Flavobacterium tiangeerense</name>
    <dbReference type="NCBI Taxonomy" id="459471"/>
    <lineage>
        <taxon>Bacteria</taxon>
        <taxon>Pseudomonadati</taxon>
        <taxon>Bacteroidota</taxon>
        <taxon>Flavobacteriia</taxon>
        <taxon>Flavobacteriales</taxon>
        <taxon>Flavobacteriaceae</taxon>
        <taxon>Flavobacterium</taxon>
    </lineage>
</organism>
<name>A0ABY3FMM7_9FLAO</name>
<proteinExistence type="predicted"/>